<dbReference type="Proteomes" id="UP000001411">
    <property type="component" value="Chromosome"/>
</dbReference>
<organism evidence="1 2">
    <name type="scientific">Staphylococcus epidermidis (strain ATCC 12228 / FDA PCI 1200)</name>
    <dbReference type="NCBI Taxonomy" id="176280"/>
    <lineage>
        <taxon>Bacteria</taxon>
        <taxon>Bacillati</taxon>
        <taxon>Bacillota</taxon>
        <taxon>Bacilli</taxon>
        <taxon>Bacillales</taxon>
        <taxon>Staphylococcaceae</taxon>
        <taxon>Staphylococcus</taxon>
    </lineage>
</organism>
<evidence type="ECO:0000313" key="2">
    <source>
        <dbReference type="Proteomes" id="UP000001411"/>
    </source>
</evidence>
<dbReference type="OrthoDB" id="2408005at2"/>
<dbReference type="HOGENOM" id="CLU_200584_0_0_9"/>
<dbReference type="AlphaFoldDB" id="A0A0H2VHR8"/>
<protein>
    <submittedName>
        <fullName evidence="1">Uncharacterized protein</fullName>
    </submittedName>
</protein>
<sequence>MKDWTINNHSKRQLIIQSNHDDISIIEPLRNGSFKILAEFNALNTDYIQVYDHTLVVSIHEKEISVFDRSSQSI</sequence>
<gene>
    <name evidence="1" type="ordered locus">SE_0579</name>
</gene>
<dbReference type="RefSeq" id="WP_001829613.1">
    <property type="nucleotide sequence ID" value="NC_004461.1"/>
</dbReference>
<dbReference type="KEGG" id="sep:SE_0579"/>
<proteinExistence type="predicted"/>
<dbReference type="GeneID" id="50019270"/>
<dbReference type="PATRIC" id="fig|176280.10.peg.549"/>
<accession>A0A0H2VHR8</accession>
<name>A0A0H2VHR8_STAES</name>
<evidence type="ECO:0000313" key="1">
    <source>
        <dbReference type="EMBL" id="AAO04176.1"/>
    </source>
</evidence>
<dbReference type="EMBL" id="AE015929">
    <property type="protein sequence ID" value="AAO04176.1"/>
    <property type="molecule type" value="Genomic_DNA"/>
</dbReference>
<reference evidence="1 2" key="1">
    <citation type="journal article" date="2003" name="Mol. Microbiol.">
        <title>Genome-based analysis of virulence genes in a non-biofilm-forming Staphylococcus epidermidis strain (ATCC 12228).</title>
        <authorList>
            <person name="Zhang Y.Q."/>
            <person name="Ren S.X."/>
            <person name="Li H.L."/>
            <person name="Wang Y.X."/>
            <person name="Fu G."/>
            <person name="Yang J."/>
            <person name="Qin Z.Q."/>
            <person name="Miao Y.G."/>
            <person name="Wang W.Y."/>
            <person name="Chen R.S."/>
            <person name="Shen Y."/>
            <person name="Chen Z."/>
            <person name="Yuan Z.H."/>
            <person name="Zhao G.P."/>
            <person name="Qu D."/>
            <person name="Danchin A."/>
            <person name="Wen Y.M."/>
        </authorList>
    </citation>
    <scope>NUCLEOTIDE SEQUENCE [LARGE SCALE GENOMIC DNA]</scope>
    <source>
        <strain evidence="2">ATCC 12228 / FDA PCI 1200</strain>
    </source>
</reference>